<dbReference type="HAMAP" id="MF_01479">
    <property type="entry name" value="WhiB"/>
    <property type="match status" value="1"/>
</dbReference>
<feature type="binding site" evidence="12">
    <location>
        <position position="62"/>
    </location>
    <ligand>
        <name>[4Fe-4S] cluster</name>
        <dbReference type="ChEBI" id="CHEBI:49883"/>
    </ligand>
</feature>
<dbReference type="GO" id="GO:0045892">
    <property type="term" value="P:negative regulation of DNA-templated transcription"/>
    <property type="evidence" value="ECO:0007669"/>
    <property type="project" value="TreeGrafter"/>
</dbReference>
<accession>A0A838AFB6</accession>
<proteinExistence type="inferred from homology"/>
<keyword evidence="5 12" id="KW-0479">Metal-binding</keyword>
<keyword evidence="4 12" id="KW-0963">Cytoplasm</keyword>
<keyword evidence="6 12" id="KW-0408">Iron</keyword>
<evidence type="ECO:0000256" key="12">
    <source>
        <dbReference type="HAMAP-Rule" id="MF_01479"/>
    </source>
</evidence>
<evidence type="ECO:0000259" key="13">
    <source>
        <dbReference type="PROSITE" id="PS51674"/>
    </source>
</evidence>
<protein>
    <recommendedName>
        <fullName evidence="12">Transcriptional regulator WhiB</fullName>
    </recommendedName>
</protein>
<evidence type="ECO:0000256" key="7">
    <source>
        <dbReference type="ARBA" id="ARBA00023014"/>
    </source>
</evidence>
<dbReference type="GO" id="GO:0045454">
    <property type="term" value="P:cell redox homeostasis"/>
    <property type="evidence" value="ECO:0007669"/>
    <property type="project" value="TreeGrafter"/>
</dbReference>
<dbReference type="InterPro" id="IPR034768">
    <property type="entry name" value="4FE4S_WBL"/>
</dbReference>
<keyword evidence="8 12" id="KW-0805">Transcription regulation</keyword>
<feature type="binding site" evidence="12">
    <location>
        <position position="53"/>
    </location>
    <ligand>
        <name>[4Fe-4S] cluster</name>
        <dbReference type="ChEBI" id="CHEBI:49883"/>
    </ligand>
</feature>
<name>A0A838AFB6_9PSEU</name>
<comment type="PTM">
    <text evidence="12">The Fe-S cluster can be nitrosylated by nitric oxide (NO).</text>
</comment>
<dbReference type="GO" id="GO:0047134">
    <property type="term" value="F:protein-disulfide reductase [NAD(P)H] activity"/>
    <property type="evidence" value="ECO:0007669"/>
    <property type="project" value="TreeGrafter"/>
</dbReference>
<evidence type="ECO:0000256" key="2">
    <source>
        <dbReference type="ARBA" id="ARBA00006597"/>
    </source>
</evidence>
<keyword evidence="10 12" id="KW-1015">Disulfide bond</keyword>
<evidence type="ECO:0000256" key="6">
    <source>
        <dbReference type="ARBA" id="ARBA00023004"/>
    </source>
</evidence>
<evidence type="ECO:0000256" key="11">
    <source>
        <dbReference type="ARBA" id="ARBA00023163"/>
    </source>
</evidence>
<dbReference type="GO" id="GO:0051539">
    <property type="term" value="F:4 iron, 4 sulfur cluster binding"/>
    <property type="evidence" value="ECO:0007669"/>
    <property type="project" value="UniProtKB-UniRule"/>
</dbReference>
<evidence type="ECO:0000256" key="1">
    <source>
        <dbReference type="ARBA" id="ARBA00004496"/>
    </source>
</evidence>
<dbReference type="PROSITE" id="PS51674">
    <property type="entry name" value="4FE4S_WBL"/>
    <property type="match status" value="1"/>
</dbReference>
<dbReference type="RefSeq" id="WP_180894691.1">
    <property type="nucleotide sequence ID" value="NZ_JACCKD010000008.1"/>
</dbReference>
<dbReference type="PANTHER" id="PTHR38839">
    <property type="entry name" value="TRANSCRIPTIONAL REGULATOR WHID-RELATED"/>
    <property type="match status" value="1"/>
</dbReference>
<evidence type="ECO:0000256" key="5">
    <source>
        <dbReference type="ARBA" id="ARBA00022723"/>
    </source>
</evidence>
<dbReference type="AlphaFoldDB" id="A0A838AFB6"/>
<evidence type="ECO:0000256" key="9">
    <source>
        <dbReference type="ARBA" id="ARBA00023125"/>
    </source>
</evidence>
<dbReference type="EMBL" id="JACCKD010000008">
    <property type="protein sequence ID" value="MBA0127901.1"/>
    <property type="molecule type" value="Genomic_DNA"/>
</dbReference>
<keyword evidence="7 12" id="KW-0411">Iron-sulfur</keyword>
<dbReference type="InterPro" id="IPR003482">
    <property type="entry name" value="Whib"/>
</dbReference>
<dbReference type="GO" id="GO:0046872">
    <property type="term" value="F:metal ion binding"/>
    <property type="evidence" value="ECO:0007669"/>
    <property type="project" value="UniProtKB-KW"/>
</dbReference>
<comment type="cofactor">
    <cofactor evidence="12">
        <name>[4Fe-4S] cluster</name>
        <dbReference type="ChEBI" id="CHEBI:49883"/>
    </cofactor>
    <text evidence="12">Binds 1 [4Fe-4S] cluster per subunit. Following nitrosylation of the [4Fe-4S] cluster binds 1 [4Fe-8(NO)] cluster per subunit.</text>
</comment>
<reference evidence="14 15" key="1">
    <citation type="submission" date="2020-07" db="EMBL/GenBank/DDBJ databases">
        <title>Genome of Haloechinothrix sp.</title>
        <authorList>
            <person name="Tang S.-K."/>
            <person name="Yang L."/>
            <person name="Zhu W.-Y."/>
        </authorList>
    </citation>
    <scope>NUCLEOTIDE SEQUENCE [LARGE SCALE GENOMIC DNA]</scope>
    <source>
        <strain evidence="14 15">YIM 98757</strain>
    </source>
</reference>
<comment type="PTM">
    <text evidence="12">Upon Fe-S cluster removal intramolecular disulfide bonds are formed.</text>
</comment>
<sequence>MAETSRLPTPVAESWDWQRFGACRDMASEAFFSPEHERGRVRRRRIERAKAVCRSCPVLLDCRRYALRAEEQYGVWGGLDEGERNRLIATRRQTPAA</sequence>
<comment type="similarity">
    <text evidence="2 12">Belongs to the WhiB family.</text>
</comment>
<evidence type="ECO:0000313" key="15">
    <source>
        <dbReference type="Proteomes" id="UP000582974"/>
    </source>
</evidence>
<keyword evidence="15" id="KW-1185">Reference proteome</keyword>
<gene>
    <name evidence="12" type="primary">whiB</name>
    <name evidence="14" type="ORF">H0B56_20335</name>
</gene>
<organism evidence="14 15">
    <name type="scientific">Haloechinothrix aidingensis</name>
    <dbReference type="NCBI Taxonomy" id="2752311"/>
    <lineage>
        <taxon>Bacteria</taxon>
        <taxon>Bacillati</taxon>
        <taxon>Actinomycetota</taxon>
        <taxon>Actinomycetes</taxon>
        <taxon>Pseudonocardiales</taxon>
        <taxon>Pseudonocardiaceae</taxon>
        <taxon>Haloechinothrix</taxon>
    </lineage>
</organism>
<comment type="caution">
    <text evidence="14">The sequence shown here is derived from an EMBL/GenBank/DDBJ whole genome shotgun (WGS) entry which is preliminary data.</text>
</comment>
<dbReference type="GO" id="GO:0005737">
    <property type="term" value="C:cytoplasm"/>
    <property type="evidence" value="ECO:0007669"/>
    <property type="project" value="UniProtKB-SubCell"/>
</dbReference>
<keyword evidence="11 12" id="KW-0804">Transcription</keyword>
<evidence type="ECO:0000256" key="10">
    <source>
        <dbReference type="ARBA" id="ARBA00023157"/>
    </source>
</evidence>
<comment type="subcellular location">
    <subcellularLocation>
        <location evidence="1 12">Cytoplasm</location>
    </subcellularLocation>
</comment>
<keyword evidence="9 12" id="KW-0238">DNA-binding</keyword>
<feature type="binding site" evidence="12">
    <location>
        <position position="56"/>
    </location>
    <ligand>
        <name>[4Fe-4S] cluster</name>
        <dbReference type="ChEBI" id="CHEBI:49883"/>
    </ligand>
</feature>
<evidence type="ECO:0000256" key="8">
    <source>
        <dbReference type="ARBA" id="ARBA00023015"/>
    </source>
</evidence>
<feature type="domain" description="4Fe-4S Wbl-type" evidence="13">
    <location>
        <begin position="22"/>
        <end position="86"/>
    </location>
</feature>
<dbReference type="Proteomes" id="UP000582974">
    <property type="component" value="Unassembled WGS sequence"/>
</dbReference>
<dbReference type="GO" id="GO:0035731">
    <property type="term" value="F:dinitrosyl-iron complex binding"/>
    <property type="evidence" value="ECO:0007669"/>
    <property type="project" value="UniProtKB-UniRule"/>
</dbReference>
<evidence type="ECO:0000256" key="3">
    <source>
        <dbReference type="ARBA" id="ARBA00022485"/>
    </source>
</evidence>
<dbReference type="Pfam" id="PF02467">
    <property type="entry name" value="Whib"/>
    <property type="match status" value="1"/>
</dbReference>
<evidence type="ECO:0000256" key="4">
    <source>
        <dbReference type="ARBA" id="ARBA00022490"/>
    </source>
</evidence>
<dbReference type="GO" id="GO:0003677">
    <property type="term" value="F:DNA binding"/>
    <property type="evidence" value="ECO:0007669"/>
    <property type="project" value="UniProtKB-UniRule"/>
</dbReference>
<feature type="binding site" evidence="12">
    <location>
        <position position="23"/>
    </location>
    <ligand>
        <name>[4Fe-4S] cluster</name>
        <dbReference type="ChEBI" id="CHEBI:49883"/>
    </ligand>
</feature>
<comment type="function">
    <text evidence="12">Acts as a transcriptional regulator. Probably redox-responsive. The apo- but not holo-form probably binds DNA.</text>
</comment>
<evidence type="ECO:0000313" key="14">
    <source>
        <dbReference type="EMBL" id="MBA0127901.1"/>
    </source>
</evidence>
<dbReference type="PANTHER" id="PTHR38839:SF5">
    <property type="entry name" value="TRANSCRIPTIONAL REGULATOR WHID"/>
    <property type="match status" value="1"/>
</dbReference>
<keyword evidence="3 12" id="KW-0004">4Fe-4S</keyword>